<keyword evidence="5" id="KW-0997">Cell inner membrane</keyword>
<gene>
    <name evidence="13" type="ORF">JTBM06_V1_860002</name>
</gene>
<dbReference type="InterPro" id="IPR045584">
    <property type="entry name" value="Pilin-like"/>
</dbReference>
<evidence type="ECO:0000256" key="7">
    <source>
        <dbReference type="ARBA" id="ARBA00022989"/>
    </source>
</evidence>
<dbReference type="GO" id="GO:0015627">
    <property type="term" value="C:type II protein secretion system complex"/>
    <property type="evidence" value="ECO:0007669"/>
    <property type="project" value="InterPro"/>
</dbReference>
<keyword evidence="3" id="KW-1003">Cell membrane</keyword>
<evidence type="ECO:0000313" key="13">
    <source>
        <dbReference type="EMBL" id="VUX56412.1"/>
    </source>
</evidence>
<dbReference type="SUPFAM" id="SSF54523">
    <property type="entry name" value="Pili subunits"/>
    <property type="match status" value="1"/>
</dbReference>
<reference evidence="13" key="1">
    <citation type="submission" date="2019-07" db="EMBL/GenBank/DDBJ databases">
        <authorList>
            <person name="Weber M."/>
            <person name="Kostadinov I."/>
            <person name="Kostadinov D I."/>
        </authorList>
    </citation>
    <scope>NUCLEOTIDE SEQUENCE</scope>
    <source>
        <strain evidence="13">Gfbio:sag-sample-m06:053724c1-46a9-4a36-b237-ea2bf867836b</strain>
    </source>
</reference>
<dbReference type="GO" id="GO:0015628">
    <property type="term" value="P:protein secretion by the type II secretion system"/>
    <property type="evidence" value="ECO:0007669"/>
    <property type="project" value="InterPro"/>
</dbReference>
<dbReference type="AlphaFoldDB" id="A0A7D9H9D7"/>
<evidence type="ECO:0000256" key="2">
    <source>
        <dbReference type="ARBA" id="ARBA00021549"/>
    </source>
</evidence>
<evidence type="ECO:0000256" key="5">
    <source>
        <dbReference type="ARBA" id="ARBA00022519"/>
    </source>
</evidence>
<comment type="similarity">
    <text evidence="9">Belongs to the GSP H family.</text>
</comment>
<dbReference type="NCBIfam" id="TIGR02532">
    <property type="entry name" value="IV_pilin_GFxxxE"/>
    <property type="match status" value="1"/>
</dbReference>
<evidence type="ECO:0000256" key="4">
    <source>
        <dbReference type="ARBA" id="ARBA00022481"/>
    </source>
</evidence>
<dbReference type="EMBL" id="LR633967">
    <property type="protein sequence ID" value="VUX56412.1"/>
    <property type="molecule type" value="Genomic_DNA"/>
</dbReference>
<evidence type="ECO:0000256" key="1">
    <source>
        <dbReference type="ARBA" id="ARBA00004377"/>
    </source>
</evidence>
<dbReference type="Gene3D" id="3.55.40.10">
    <property type="entry name" value="minor pseudopilin epsh domain"/>
    <property type="match status" value="1"/>
</dbReference>
<keyword evidence="7 11" id="KW-1133">Transmembrane helix</keyword>
<sequence>MYVAPMSKTKQQGFTIYELLITMLMIGVILSIGVPNMSGFMQNSRITSTANDLHASFYLARSEAARSKSNIMICASANSMDAAAACGGTFDDGWIIFVDLNDNQTRDAGDEENVLRAHPAIPDTIDIITNGGADYFVFAPSGLGRGDIGGNPALSIAMICDERGLDVAEGGRATARRLVATPLGRATVISDYDDIVAAGGACP</sequence>
<dbReference type="InterPro" id="IPR012902">
    <property type="entry name" value="N_methyl_site"/>
</dbReference>
<name>A0A7D9H9D7_9GAMM</name>
<feature type="domain" description="General secretion pathway GspH" evidence="12">
    <location>
        <begin position="49"/>
        <end position="171"/>
    </location>
</feature>
<evidence type="ECO:0000256" key="6">
    <source>
        <dbReference type="ARBA" id="ARBA00022692"/>
    </source>
</evidence>
<dbReference type="Pfam" id="PF12019">
    <property type="entry name" value="GspH"/>
    <property type="match status" value="1"/>
</dbReference>
<dbReference type="GO" id="GO:0005886">
    <property type="term" value="C:plasma membrane"/>
    <property type="evidence" value="ECO:0007669"/>
    <property type="project" value="UniProtKB-SubCell"/>
</dbReference>
<comment type="subcellular location">
    <subcellularLocation>
        <location evidence="1">Cell inner membrane</location>
        <topology evidence="1">Single-pass membrane protein</topology>
    </subcellularLocation>
</comment>
<protein>
    <recommendedName>
        <fullName evidence="2">Type II secretion system protein H</fullName>
    </recommendedName>
    <alternativeName>
        <fullName evidence="10">General secretion pathway protein H</fullName>
    </alternativeName>
</protein>
<evidence type="ECO:0000256" key="3">
    <source>
        <dbReference type="ARBA" id="ARBA00022475"/>
    </source>
</evidence>
<keyword evidence="8 11" id="KW-0472">Membrane</keyword>
<keyword evidence="4" id="KW-0488">Methylation</keyword>
<keyword evidence="6 11" id="KW-0812">Transmembrane</keyword>
<organism evidence="13">
    <name type="scientific">uncultured Woeseiaceae bacterium</name>
    <dbReference type="NCBI Taxonomy" id="1983305"/>
    <lineage>
        <taxon>Bacteria</taxon>
        <taxon>Pseudomonadati</taxon>
        <taxon>Pseudomonadota</taxon>
        <taxon>Gammaproteobacteria</taxon>
        <taxon>Woeseiales</taxon>
        <taxon>Woeseiaceae</taxon>
        <taxon>environmental samples</taxon>
    </lineage>
</organism>
<dbReference type="InterPro" id="IPR022346">
    <property type="entry name" value="T2SS_GspH"/>
</dbReference>
<accession>A0A7D9H9D7</accession>
<evidence type="ECO:0000256" key="11">
    <source>
        <dbReference type="SAM" id="Phobius"/>
    </source>
</evidence>
<evidence type="ECO:0000256" key="10">
    <source>
        <dbReference type="ARBA" id="ARBA00030775"/>
    </source>
</evidence>
<feature type="transmembrane region" description="Helical" evidence="11">
    <location>
        <begin position="14"/>
        <end position="35"/>
    </location>
</feature>
<proteinExistence type="inferred from homology"/>
<evidence type="ECO:0000259" key="12">
    <source>
        <dbReference type="Pfam" id="PF12019"/>
    </source>
</evidence>
<evidence type="ECO:0000256" key="9">
    <source>
        <dbReference type="ARBA" id="ARBA00025772"/>
    </source>
</evidence>
<evidence type="ECO:0000256" key="8">
    <source>
        <dbReference type="ARBA" id="ARBA00023136"/>
    </source>
</evidence>